<keyword evidence="1" id="KW-0812">Transmembrane</keyword>
<protein>
    <recommendedName>
        <fullName evidence="4">DUF2178 domain-containing protein</fullName>
    </recommendedName>
</protein>
<dbReference type="RefSeq" id="WP_345058198.1">
    <property type="nucleotide sequence ID" value="NZ_BAAAVM010000119.1"/>
</dbReference>
<gene>
    <name evidence="2" type="ORF">GCM10010521_61890</name>
</gene>
<evidence type="ECO:0008006" key="4">
    <source>
        <dbReference type="Google" id="ProtNLM"/>
    </source>
</evidence>
<sequence>MTRTPATWSVPAFFLGIGVVCLVTASVGGHVGIGLVVFGVMALCSLTLLVLAHRSEGYREAVAHPDERSHSINLRAWAGVGVILTVGNLSAFIGELASGRSGNPYYWMVMVAAIGYIVLILLFRRTS</sequence>
<dbReference type="Proteomes" id="UP001500893">
    <property type="component" value="Unassembled WGS sequence"/>
</dbReference>
<dbReference type="EMBL" id="BAAAVM010000119">
    <property type="protein sequence ID" value="GAA2775027.1"/>
    <property type="molecule type" value="Genomic_DNA"/>
</dbReference>
<comment type="caution">
    <text evidence="2">The sequence shown here is derived from an EMBL/GenBank/DDBJ whole genome shotgun (WGS) entry which is preliminary data.</text>
</comment>
<keyword evidence="1" id="KW-1133">Transmembrane helix</keyword>
<proteinExistence type="predicted"/>
<feature type="transmembrane region" description="Helical" evidence="1">
    <location>
        <begin position="7"/>
        <end position="27"/>
    </location>
</feature>
<evidence type="ECO:0000313" key="2">
    <source>
        <dbReference type="EMBL" id="GAA2775027.1"/>
    </source>
</evidence>
<reference evidence="2 3" key="1">
    <citation type="journal article" date="2019" name="Int. J. Syst. Evol. Microbiol.">
        <title>The Global Catalogue of Microorganisms (GCM) 10K type strain sequencing project: providing services to taxonomists for standard genome sequencing and annotation.</title>
        <authorList>
            <consortium name="The Broad Institute Genomics Platform"/>
            <consortium name="The Broad Institute Genome Sequencing Center for Infectious Disease"/>
            <person name="Wu L."/>
            <person name="Ma J."/>
        </authorList>
    </citation>
    <scope>NUCLEOTIDE SEQUENCE [LARGE SCALE GENOMIC DNA]</scope>
    <source>
        <strain evidence="2 3">JCM 11574</strain>
    </source>
</reference>
<evidence type="ECO:0000256" key="1">
    <source>
        <dbReference type="SAM" id="Phobius"/>
    </source>
</evidence>
<keyword evidence="3" id="KW-1185">Reference proteome</keyword>
<evidence type="ECO:0000313" key="3">
    <source>
        <dbReference type="Proteomes" id="UP001500893"/>
    </source>
</evidence>
<accession>A0ABN3V1N5</accession>
<organism evidence="2 3">
    <name type="scientific">Streptomyces rameus</name>
    <dbReference type="NCBI Taxonomy" id="68261"/>
    <lineage>
        <taxon>Bacteria</taxon>
        <taxon>Bacillati</taxon>
        <taxon>Actinomycetota</taxon>
        <taxon>Actinomycetes</taxon>
        <taxon>Kitasatosporales</taxon>
        <taxon>Streptomycetaceae</taxon>
        <taxon>Streptomyces</taxon>
    </lineage>
</organism>
<feature type="transmembrane region" description="Helical" evidence="1">
    <location>
        <begin position="74"/>
        <end position="93"/>
    </location>
</feature>
<name>A0ABN3V1N5_9ACTN</name>
<feature type="transmembrane region" description="Helical" evidence="1">
    <location>
        <begin position="33"/>
        <end position="53"/>
    </location>
</feature>
<keyword evidence="1" id="KW-0472">Membrane</keyword>
<feature type="transmembrane region" description="Helical" evidence="1">
    <location>
        <begin position="105"/>
        <end position="123"/>
    </location>
</feature>